<keyword evidence="2" id="KW-1185">Reference proteome</keyword>
<organism evidence="1 2">
    <name type="scientific">Ceraceosorus bombacis</name>
    <dbReference type="NCBI Taxonomy" id="401625"/>
    <lineage>
        <taxon>Eukaryota</taxon>
        <taxon>Fungi</taxon>
        <taxon>Dikarya</taxon>
        <taxon>Basidiomycota</taxon>
        <taxon>Ustilaginomycotina</taxon>
        <taxon>Exobasidiomycetes</taxon>
        <taxon>Ceraceosorales</taxon>
        <taxon>Ceraceosoraceae</taxon>
        <taxon>Ceraceosorus</taxon>
    </lineage>
</organism>
<accession>A0A0P1BNF5</accession>
<evidence type="ECO:0000313" key="2">
    <source>
        <dbReference type="Proteomes" id="UP000054845"/>
    </source>
</evidence>
<dbReference type="AlphaFoldDB" id="A0A0P1BNF5"/>
<proteinExistence type="predicted"/>
<name>A0A0P1BNF5_9BASI</name>
<reference evidence="1 2" key="1">
    <citation type="submission" date="2014-09" db="EMBL/GenBank/DDBJ databases">
        <authorList>
            <person name="Magalhaes I.L.F."/>
            <person name="Oliveira U."/>
            <person name="Santos F.R."/>
            <person name="Vidigal T.H.D.A."/>
            <person name="Brescovit A.D."/>
            <person name="Santos A.J."/>
        </authorList>
    </citation>
    <scope>NUCLEOTIDE SEQUENCE [LARGE SCALE GENOMIC DNA]</scope>
</reference>
<protein>
    <submittedName>
        <fullName evidence="1">Uncharacterized protein</fullName>
    </submittedName>
</protein>
<dbReference type="EMBL" id="CCYA01000270">
    <property type="protein sequence ID" value="CEH18416.1"/>
    <property type="molecule type" value="Genomic_DNA"/>
</dbReference>
<dbReference type="Proteomes" id="UP000054845">
    <property type="component" value="Unassembled WGS sequence"/>
</dbReference>
<sequence>MRSLSFVRPFHARGTASAKGHDALNVDLDEALFVAQSPLDEFDDVLIVKPREQKSVVGFIEGVERLSIDACFPLALKQVPPIGCWYCSPTERFKISIDVPATEQCICLRED</sequence>
<evidence type="ECO:0000313" key="1">
    <source>
        <dbReference type="EMBL" id="CEH18416.1"/>
    </source>
</evidence>